<organism evidence="1 2">
    <name type="scientific">Rossellomorea marisflavi</name>
    <dbReference type="NCBI Taxonomy" id="189381"/>
    <lineage>
        <taxon>Bacteria</taxon>
        <taxon>Bacillati</taxon>
        <taxon>Bacillota</taxon>
        <taxon>Bacilli</taxon>
        <taxon>Bacillales</taxon>
        <taxon>Bacillaceae</taxon>
        <taxon>Rossellomorea</taxon>
    </lineage>
</organism>
<dbReference type="RefSeq" id="WP_053072991.1">
    <property type="nucleotide sequence ID" value="NZ_CP047095.1"/>
</dbReference>
<dbReference type="AlphaFoldDB" id="A0A165L061"/>
<name>A0A165L061_9BACI</name>
<protein>
    <submittedName>
        <fullName evidence="1">Uncharacterized protein</fullName>
    </submittedName>
</protein>
<accession>A0A165L061</accession>
<gene>
    <name evidence="1" type="ORF">AV649_14555</name>
</gene>
<sequence>MLRDVPESHFYVLKGPFESGRQSPAALTPSLIVSVFISWLLYFLTYTLMGGSSAFPAIELVKEAHFYITILLSILCLIASVPSFYKKYQKAQYAISIFAIQFLFGICLYLISMMFIGTQQGVTEGNMKTLLLLTIGVGVLLLAVTVIRFFRLLKNGEYKYGSAKWKSRMNLELKSNVPLAIVIGVSIVLILQYIIRNFNADSLEFYIIALMPLALFYMMLFILPEQLVLLYCKKRFTSFNFEADGKTLKRDTAKGEAQFIPNVPTTILEKKVSPHEKKNSWFQ</sequence>
<dbReference type="Proteomes" id="UP000076510">
    <property type="component" value="Unassembled WGS sequence"/>
</dbReference>
<comment type="caution">
    <text evidence="1">The sequence shown here is derived from an EMBL/GenBank/DDBJ whole genome shotgun (WGS) entry which is preliminary data.</text>
</comment>
<reference evidence="2" key="1">
    <citation type="submission" date="2016-01" db="EMBL/GenBank/DDBJ databases">
        <title>Whole genome sequencing of Bhargavaea cecembensis T14.</title>
        <authorList>
            <person name="Hong K.W."/>
        </authorList>
    </citation>
    <scope>NUCLEOTIDE SEQUENCE [LARGE SCALE GENOMIC DNA]</scope>
    <source>
        <strain evidence="2">M19</strain>
    </source>
</reference>
<evidence type="ECO:0000313" key="2">
    <source>
        <dbReference type="Proteomes" id="UP000076510"/>
    </source>
</evidence>
<proteinExistence type="predicted"/>
<dbReference type="EMBL" id="LQQY01000009">
    <property type="protein sequence ID" value="KZE50619.1"/>
    <property type="molecule type" value="Genomic_DNA"/>
</dbReference>
<evidence type="ECO:0000313" key="1">
    <source>
        <dbReference type="EMBL" id="KZE50619.1"/>
    </source>
</evidence>
<dbReference type="OrthoDB" id="2435178at2"/>